<dbReference type="SUPFAM" id="SSF56935">
    <property type="entry name" value="Porins"/>
    <property type="match status" value="1"/>
</dbReference>
<dbReference type="OrthoDB" id="1086219at2"/>
<dbReference type="Pfam" id="PF14905">
    <property type="entry name" value="OMP_b-brl_3"/>
    <property type="match status" value="1"/>
</dbReference>
<evidence type="ECO:0000313" key="5">
    <source>
        <dbReference type="Proteomes" id="UP000199310"/>
    </source>
</evidence>
<accession>A0A1I0RSS9</accession>
<evidence type="ECO:0000313" key="4">
    <source>
        <dbReference type="EMBL" id="SEW44293.1"/>
    </source>
</evidence>
<protein>
    <submittedName>
        <fullName evidence="4">Outer membrane protein beta-barrel family protein</fullName>
    </submittedName>
</protein>
<dbReference type="RefSeq" id="WP_089896545.1">
    <property type="nucleotide sequence ID" value="NZ_FOJG01000001.1"/>
</dbReference>
<evidence type="ECO:0000259" key="3">
    <source>
        <dbReference type="Pfam" id="PF14905"/>
    </source>
</evidence>
<organism evidence="4 5">
    <name type="scientific">Chitinophaga arvensicola</name>
    <dbReference type="NCBI Taxonomy" id="29529"/>
    <lineage>
        <taxon>Bacteria</taxon>
        <taxon>Pseudomonadati</taxon>
        <taxon>Bacteroidota</taxon>
        <taxon>Chitinophagia</taxon>
        <taxon>Chitinophagales</taxon>
        <taxon>Chitinophagaceae</taxon>
        <taxon>Chitinophaga</taxon>
    </lineage>
</organism>
<feature type="chain" id="PRO_5011611858" evidence="2">
    <location>
        <begin position="21"/>
        <end position="917"/>
    </location>
</feature>
<reference evidence="5" key="1">
    <citation type="submission" date="2016-10" db="EMBL/GenBank/DDBJ databases">
        <authorList>
            <person name="Varghese N."/>
            <person name="Submissions S."/>
        </authorList>
    </citation>
    <scope>NUCLEOTIDE SEQUENCE [LARGE SCALE GENOMIC DNA]</scope>
    <source>
        <strain evidence="5">DSM 3695</strain>
    </source>
</reference>
<dbReference type="AlphaFoldDB" id="A0A1I0RSS9"/>
<name>A0A1I0RSS9_9BACT</name>
<keyword evidence="5" id="KW-1185">Reference proteome</keyword>
<feature type="domain" description="Outer membrane protein beta-barrel" evidence="3">
    <location>
        <begin position="572"/>
        <end position="894"/>
    </location>
</feature>
<dbReference type="SUPFAM" id="SSF49464">
    <property type="entry name" value="Carboxypeptidase regulatory domain-like"/>
    <property type="match status" value="1"/>
</dbReference>
<keyword evidence="2" id="KW-0732">Signal</keyword>
<proteinExistence type="predicted"/>
<dbReference type="InterPro" id="IPR041700">
    <property type="entry name" value="OMP_b-brl_3"/>
</dbReference>
<dbReference type="InterPro" id="IPR008969">
    <property type="entry name" value="CarboxyPept-like_regulatory"/>
</dbReference>
<dbReference type="STRING" id="29529.SAMN04488122_3315"/>
<feature type="signal peptide" evidence="2">
    <location>
        <begin position="1"/>
        <end position="20"/>
    </location>
</feature>
<dbReference type="EMBL" id="FOJG01000001">
    <property type="protein sequence ID" value="SEW44293.1"/>
    <property type="molecule type" value="Genomic_DNA"/>
</dbReference>
<sequence length="917" mass="102335">MYKFLLTVIFLVAGSSLLVAQTKPLPVRRVNGIVKDSLGKTIPMATVRLVSAKDTINTLSSEYGVFNFTGVKSADFTIQVQVMSYHPYHKRYFFNDTKPILVLPAMIMTSSLVQLKGIVVTTAKGPQERGDTTEFWAKDYIVRDYARLEDLLKRMEGVTVGTDGKLNYHGKPIARALFNGKKYFGGDVVSAIKELPADIVERIQIIDDNADGTGPKLAKSDESSKTLNIVTKADRSAGKMYQVNMEAGTQDRYLGALSARSIDASKQWSISAGGSQQPLGIAQGEQIGTVSNMMRTFAFGGGGGGMSGGTAKNSLVNLQYSNMFGKLQFNANYFFSDNHMRSETESLSEQFFNEGTMRKKTKSTVDNSTTSHRAVIGASLYQKDFSMFLNVDAAIDKDNGNTLQETTQTGMLESFQRNRNYNGSTRPQLGLMSRFNFFRTRKVMLDVMLNSRYNSSTGSGDETTDTYGLHSTTPDSSLTLQQKMDRTTLSNTLETTVNYGKGKKLEVRLNTGLSQQQNDNSNYRDELRAGLDPKRLNDQSNDNTLVNYKVPTKLAVVYNVNKDLSVELNGTYEMNWQQGKFRTKNLDLSTHMDNFLPGFFVKYINRTTGNLSFSYNKRVQLPDLLQLNSTPYYETPFDVVVGNKDLVASVTGNWSLNYNFFIPRVNIDLNAGVNLGQTANTIAADRRIQIDTATKTMRTETHFRNVDGTNFKSVNYGIGKSFPAIRMTLNFTGGLNFGRSIYFANNRQETNDMVSANHSLNMVVTPVKWLDLSPELSYRTQNSKNSLAMNGPIYNKEFLGSLKSSIILPQNITVNIHAVQSMTAATNLLTSPRPLVIDANVEMRMLKRKDAIISFVVMDMLQQNRSTAFNQMENGFINYVSSSKSRYFLCQFSWQPQRFTRSKSAKGVRNSDGSFGL</sequence>
<feature type="region of interest" description="Disordered" evidence="1">
    <location>
        <begin position="454"/>
        <end position="475"/>
    </location>
</feature>
<dbReference type="Proteomes" id="UP000199310">
    <property type="component" value="Unassembled WGS sequence"/>
</dbReference>
<evidence type="ECO:0000256" key="1">
    <source>
        <dbReference type="SAM" id="MobiDB-lite"/>
    </source>
</evidence>
<gene>
    <name evidence="4" type="ORF">SAMN04488122_3315</name>
</gene>
<evidence type="ECO:0000256" key="2">
    <source>
        <dbReference type="SAM" id="SignalP"/>
    </source>
</evidence>